<dbReference type="InterPro" id="IPR006047">
    <property type="entry name" value="GH13_cat_dom"/>
</dbReference>
<keyword evidence="2" id="KW-0378">Hydrolase</keyword>
<dbReference type="InterPro" id="IPR017853">
    <property type="entry name" value="GH"/>
</dbReference>
<keyword evidence="2" id="KW-0326">Glycosidase</keyword>
<dbReference type="SUPFAM" id="SSF51011">
    <property type="entry name" value="Glycosyl hydrolase domain"/>
    <property type="match status" value="1"/>
</dbReference>
<evidence type="ECO:0000256" key="2">
    <source>
        <dbReference type="ARBA" id="ARBA00023295"/>
    </source>
</evidence>
<dbReference type="InterPro" id="IPR045857">
    <property type="entry name" value="O16G_dom_2"/>
</dbReference>
<evidence type="ECO:0000256" key="1">
    <source>
        <dbReference type="ARBA" id="ARBA00008061"/>
    </source>
</evidence>
<reference evidence="4" key="1">
    <citation type="submission" date="2022-08" db="EMBL/GenBank/DDBJ databases">
        <title>Alicyclobacillus dauci DSM2870, complete genome.</title>
        <authorList>
            <person name="Wang Q."/>
            <person name="Cai R."/>
            <person name="Wang Z."/>
        </authorList>
    </citation>
    <scope>NUCLEOTIDE SEQUENCE</scope>
    <source>
        <strain evidence="4">DSM 28700</strain>
    </source>
</reference>
<dbReference type="RefSeq" id="WP_268045725.1">
    <property type="nucleotide sequence ID" value="NZ_CP104064.1"/>
</dbReference>
<dbReference type="SUPFAM" id="SSF51445">
    <property type="entry name" value="(Trans)glycosidases"/>
    <property type="match status" value="1"/>
</dbReference>
<dbReference type="Pfam" id="PF00128">
    <property type="entry name" value="Alpha-amylase"/>
    <property type="match status" value="1"/>
</dbReference>
<feature type="domain" description="Glycosyl hydrolase family 13 catalytic" evidence="3">
    <location>
        <begin position="12"/>
        <end position="401"/>
    </location>
</feature>
<proteinExistence type="inferred from homology"/>
<comment type="similarity">
    <text evidence="1">Belongs to the glycosyl hydrolase 13 family.</text>
</comment>
<dbReference type="Gene3D" id="3.90.400.10">
    <property type="entry name" value="Oligo-1,6-glucosidase, Domain 2"/>
    <property type="match status" value="1"/>
</dbReference>
<dbReference type="InterPro" id="IPR013780">
    <property type="entry name" value="Glyco_hydro_b"/>
</dbReference>
<gene>
    <name evidence="4" type="ORF">NZD86_06680</name>
</gene>
<evidence type="ECO:0000313" key="4">
    <source>
        <dbReference type="EMBL" id="WAH38165.1"/>
    </source>
</evidence>
<evidence type="ECO:0000313" key="5">
    <source>
        <dbReference type="Proteomes" id="UP001164803"/>
    </source>
</evidence>
<evidence type="ECO:0000259" key="3">
    <source>
        <dbReference type="SMART" id="SM00642"/>
    </source>
</evidence>
<sequence length="547" mass="63101">MKDWWKTAVFYELYVRSFSDSNGDGVGDFPGITSKLDYLSDLGIDCIWLTPFYPSPNVDYGYDIFDYYDVDPSFGSLQDFEQFLSAAHVRGIKVIADLVLNHTSNQHPWFVESASSRSNPKRDWYIWRDEPNNWQSGFEGTSWTYDEQTGQYYYHAFSKEQVDLNWWNPDVRRELFKVVEFWLDKGIDGFRLDVINHFFVDNQFRDNPVVDGKQNHVYDKDRPETHDIVKELRQFVDRYPDKVLVGEVATEQVEIAKSYVGNAQELDLAFNFNLGSLPDFDPDRLFEELTKLEQSLEQTALPTLFFSSHDMSRQVTRFFARCDDDVKVALAKTLAAITLTAKGVPFLYYGEEIGMQDVYLPKADQIRDVGGLSAYERAVSEGKSLAEAIQIGNQKGRDKGRSPMQWSDTEYAGFSSSASWLPVNNNYKRLNVLAEEQDPTSVLSFYRNLIALRKKHSALSSGEYRVLNKSGDVIYFHKVTQDEQVVVFLNFGDSPRNVDWNKWFGYAYTSVRLLLSNHRTSYTWDGPLTLHPYEALISVVSPQEETK</sequence>
<accession>A0ABY6Z811</accession>
<dbReference type="PANTHER" id="PTHR10357">
    <property type="entry name" value="ALPHA-AMYLASE FAMILY MEMBER"/>
    <property type="match status" value="1"/>
</dbReference>
<dbReference type="EMBL" id="CP104064">
    <property type="protein sequence ID" value="WAH38165.1"/>
    <property type="molecule type" value="Genomic_DNA"/>
</dbReference>
<name>A0ABY6Z811_9BACL</name>
<dbReference type="Gene3D" id="3.20.20.80">
    <property type="entry name" value="Glycosidases"/>
    <property type="match status" value="1"/>
</dbReference>
<dbReference type="Gene3D" id="2.60.40.1180">
    <property type="entry name" value="Golgi alpha-mannosidase II"/>
    <property type="match status" value="1"/>
</dbReference>
<dbReference type="PANTHER" id="PTHR10357:SF179">
    <property type="entry name" value="NEUTRAL AND BASIC AMINO ACID TRANSPORT PROTEIN RBAT"/>
    <property type="match status" value="1"/>
</dbReference>
<dbReference type="CDD" id="cd11333">
    <property type="entry name" value="AmyAc_SI_OligoGlu_DGase"/>
    <property type="match status" value="1"/>
</dbReference>
<dbReference type="Proteomes" id="UP001164803">
    <property type="component" value="Chromosome"/>
</dbReference>
<organism evidence="4 5">
    <name type="scientific">Alicyclobacillus dauci</name>
    <dbReference type="NCBI Taxonomy" id="1475485"/>
    <lineage>
        <taxon>Bacteria</taxon>
        <taxon>Bacillati</taxon>
        <taxon>Bacillota</taxon>
        <taxon>Bacilli</taxon>
        <taxon>Bacillales</taxon>
        <taxon>Alicyclobacillaceae</taxon>
        <taxon>Alicyclobacillus</taxon>
    </lineage>
</organism>
<protein>
    <submittedName>
        <fullName evidence="4">Alpha-glucosidase</fullName>
    </submittedName>
</protein>
<dbReference type="SMART" id="SM00642">
    <property type="entry name" value="Aamy"/>
    <property type="match status" value="1"/>
</dbReference>
<keyword evidence="5" id="KW-1185">Reference proteome</keyword>